<evidence type="ECO:0000259" key="2">
    <source>
        <dbReference type="PROSITE" id="PS51671"/>
    </source>
</evidence>
<dbReference type="InterPro" id="IPR002912">
    <property type="entry name" value="ACT_dom"/>
</dbReference>
<dbReference type="EMBL" id="JACSNV010000022">
    <property type="protein sequence ID" value="MBM6878791.1"/>
    <property type="molecule type" value="Genomic_DNA"/>
</dbReference>
<dbReference type="SUPFAM" id="SSF55021">
    <property type="entry name" value="ACT-like"/>
    <property type="match status" value="1"/>
</dbReference>
<gene>
    <name evidence="3" type="ORF">H9X83_11595</name>
</gene>
<proteinExistence type="inferred from homology"/>
<evidence type="ECO:0000313" key="4">
    <source>
        <dbReference type="Proteomes" id="UP000729290"/>
    </source>
</evidence>
<dbReference type="CDD" id="cd04888">
    <property type="entry name" value="ACT_PheB-BS"/>
    <property type="match status" value="1"/>
</dbReference>
<protein>
    <recommendedName>
        <fullName evidence="1">UPF0735 ACT domain-containing protein H9X83_11595</fullName>
    </recommendedName>
</protein>
<keyword evidence="4" id="KW-1185">Reference proteome</keyword>
<organism evidence="3 4">
    <name type="scientific">Anaerotignum lactatifermentans</name>
    <dbReference type="NCBI Taxonomy" id="160404"/>
    <lineage>
        <taxon>Bacteria</taxon>
        <taxon>Bacillati</taxon>
        <taxon>Bacillota</taxon>
        <taxon>Clostridia</taxon>
        <taxon>Lachnospirales</taxon>
        <taxon>Anaerotignaceae</taxon>
        <taxon>Anaerotignum</taxon>
    </lineage>
</organism>
<dbReference type="InterPro" id="IPR008310">
    <property type="entry name" value="UPF0735_ACT_dom-cont"/>
</dbReference>
<accession>A0ABS2GBH0</accession>
<dbReference type="InterPro" id="IPR045865">
    <property type="entry name" value="ACT-like_dom_sf"/>
</dbReference>
<dbReference type="PROSITE" id="PS51671">
    <property type="entry name" value="ACT"/>
    <property type="match status" value="1"/>
</dbReference>
<reference evidence="3 4" key="1">
    <citation type="journal article" date="2021" name="Sci. Rep.">
        <title>The distribution of antibiotic resistance genes in chicken gut microbiota commensals.</title>
        <authorList>
            <person name="Juricova H."/>
            <person name="Matiasovicova J."/>
            <person name="Kubasova T."/>
            <person name="Cejkova D."/>
            <person name="Rychlik I."/>
        </authorList>
    </citation>
    <scope>NUCLEOTIDE SEQUENCE [LARGE SCALE GENOMIC DNA]</scope>
    <source>
        <strain evidence="3 4">An431b</strain>
    </source>
</reference>
<dbReference type="PIRSF" id="PIRSF025624">
    <property type="entry name" value="ACT_PheB"/>
    <property type="match status" value="1"/>
</dbReference>
<comment type="caution">
    <text evidence="3">The sequence shown here is derived from an EMBL/GenBank/DDBJ whole genome shotgun (WGS) entry which is preliminary data.</text>
</comment>
<evidence type="ECO:0000313" key="3">
    <source>
        <dbReference type="EMBL" id="MBM6878791.1"/>
    </source>
</evidence>
<name>A0ABS2GBH0_9FIRM</name>
<comment type="similarity">
    <text evidence="1">Belongs to the UPF0735 family.</text>
</comment>
<dbReference type="Pfam" id="PF13291">
    <property type="entry name" value="ACT_4"/>
    <property type="match status" value="1"/>
</dbReference>
<feature type="domain" description="ACT" evidence="2">
    <location>
        <begin position="84"/>
        <end position="159"/>
    </location>
</feature>
<dbReference type="Gene3D" id="3.30.70.260">
    <property type="match status" value="1"/>
</dbReference>
<dbReference type="HAMAP" id="MF_00707">
    <property type="entry name" value="UPF0735"/>
    <property type="match status" value="1"/>
</dbReference>
<sequence>MYANGKQKRGEENVKEDKNFFIVDKSVLPEIFLKVMEVKNLLESRKEKTVQDAVNRVGISRSAFYKYRDAVHPLYENTRGKTVTIALNLDDTPGLLSTVLNSIATEGANILTINQTIPINGIANVTITIETNEMRGEFGRLMRQLESLLGVQSIKIIGRE</sequence>
<evidence type="ECO:0000256" key="1">
    <source>
        <dbReference type="HAMAP-Rule" id="MF_00707"/>
    </source>
</evidence>
<dbReference type="NCBIfam" id="NF003361">
    <property type="entry name" value="PRK04435.1"/>
    <property type="match status" value="1"/>
</dbReference>
<dbReference type="Proteomes" id="UP000729290">
    <property type="component" value="Unassembled WGS sequence"/>
</dbReference>